<comment type="caution">
    <text evidence="1">The sequence shown here is derived from an EMBL/GenBank/DDBJ whole genome shotgun (WGS) entry which is preliminary data.</text>
</comment>
<name>A0A1F7IMU9_9BACT</name>
<sequence length="87" mass="9893">MLNVKLDKILKLLSSDASQKQSKKAQKPVVKEVTALSESFEVEPEISQLPDEEKMIEEVQLQPEIPTIIPEKKKKIRKITPDITPVE</sequence>
<accession>A0A1F7IMU9</accession>
<evidence type="ECO:0000313" key="1">
    <source>
        <dbReference type="EMBL" id="OGK44714.1"/>
    </source>
</evidence>
<dbReference type="EMBL" id="MGAK01000013">
    <property type="protein sequence ID" value="OGK44714.1"/>
    <property type="molecule type" value="Genomic_DNA"/>
</dbReference>
<dbReference type="AlphaFoldDB" id="A0A1F7IMU9"/>
<dbReference type="Proteomes" id="UP000179072">
    <property type="component" value="Unassembled WGS sequence"/>
</dbReference>
<proteinExistence type="predicted"/>
<evidence type="ECO:0000313" key="2">
    <source>
        <dbReference type="Proteomes" id="UP000179072"/>
    </source>
</evidence>
<gene>
    <name evidence="1" type="ORF">A2957_00050</name>
</gene>
<protein>
    <submittedName>
        <fullName evidence="1">Uncharacterized protein</fullName>
    </submittedName>
</protein>
<reference evidence="1 2" key="1">
    <citation type="journal article" date="2016" name="Nat. Commun.">
        <title>Thousands of microbial genomes shed light on interconnected biogeochemical processes in an aquifer system.</title>
        <authorList>
            <person name="Anantharaman K."/>
            <person name="Brown C.T."/>
            <person name="Hug L.A."/>
            <person name="Sharon I."/>
            <person name="Castelle C.J."/>
            <person name="Probst A.J."/>
            <person name="Thomas B.C."/>
            <person name="Singh A."/>
            <person name="Wilkins M.J."/>
            <person name="Karaoz U."/>
            <person name="Brodie E.L."/>
            <person name="Williams K.H."/>
            <person name="Hubbard S.S."/>
            <person name="Banfield J.F."/>
        </authorList>
    </citation>
    <scope>NUCLEOTIDE SEQUENCE [LARGE SCALE GENOMIC DNA]</scope>
</reference>
<organism evidence="1 2">
    <name type="scientific">Candidatus Roizmanbacteria bacterium RIFCSPLOWO2_01_FULL_38_11</name>
    <dbReference type="NCBI Taxonomy" id="1802060"/>
    <lineage>
        <taxon>Bacteria</taxon>
        <taxon>Candidatus Roizmaniibacteriota</taxon>
    </lineage>
</organism>